<dbReference type="GO" id="GO:0042797">
    <property type="term" value="P:tRNA transcription by RNA polymerase III"/>
    <property type="evidence" value="ECO:0007669"/>
    <property type="project" value="TreeGrafter"/>
</dbReference>
<evidence type="ECO:0000256" key="3">
    <source>
        <dbReference type="ARBA" id="ARBA00023163"/>
    </source>
</evidence>
<accession>A0AAD5XYP2</accession>
<comment type="caution">
    <text evidence="8">The sequence shown here is derived from an EMBL/GenBank/DDBJ whole genome shotgun (WGS) entry which is preliminary data.</text>
</comment>
<feature type="domain" description="RNA polymerase Rpb5 N-terminal" evidence="7">
    <location>
        <begin position="9"/>
        <end position="96"/>
    </location>
</feature>
<dbReference type="EMBL" id="JADGJW010000027">
    <property type="protein sequence ID" value="KAJ3226865.1"/>
    <property type="molecule type" value="Genomic_DNA"/>
</dbReference>
<dbReference type="PANTHER" id="PTHR10535:SF0">
    <property type="entry name" value="DNA-DIRECTED RNA POLYMERASES I, II, AND III SUBUNIT RPABC1"/>
    <property type="match status" value="1"/>
</dbReference>
<dbReference type="InterPro" id="IPR000783">
    <property type="entry name" value="RNA_pol_subH/Rpb5_C"/>
</dbReference>
<dbReference type="GO" id="GO:0003677">
    <property type="term" value="F:DNA binding"/>
    <property type="evidence" value="ECO:0007669"/>
    <property type="project" value="InterPro"/>
</dbReference>
<dbReference type="GO" id="GO:0006366">
    <property type="term" value="P:transcription by RNA polymerase II"/>
    <property type="evidence" value="ECO:0007669"/>
    <property type="project" value="TreeGrafter"/>
</dbReference>
<evidence type="ECO:0000256" key="1">
    <source>
        <dbReference type="ARBA" id="ARBA00004123"/>
    </source>
</evidence>
<evidence type="ECO:0000259" key="6">
    <source>
        <dbReference type="Pfam" id="PF01191"/>
    </source>
</evidence>
<reference evidence="8" key="1">
    <citation type="submission" date="2020-05" db="EMBL/GenBank/DDBJ databases">
        <title>Phylogenomic resolution of chytrid fungi.</title>
        <authorList>
            <person name="Stajich J.E."/>
            <person name="Amses K."/>
            <person name="Simmons R."/>
            <person name="Seto K."/>
            <person name="Myers J."/>
            <person name="Bonds A."/>
            <person name="Quandt C.A."/>
            <person name="Barry K."/>
            <person name="Liu P."/>
            <person name="Grigoriev I."/>
            <person name="Longcore J.E."/>
            <person name="James T.Y."/>
        </authorList>
    </citation>
    <scope>NUCLEOTIDE SEQUENCE</scope>
    <source>
        <strain evidence="8">JEL0476</strain>
    </source>
</reference>
<dbReference type="FunFam" id="3.40.1340.10:FF:000001">
    <property type="entry name" value="DNA-directed RNA polymerases I, II, and III subunit RPABC1"/>
    <property type="match status" value="1"/>
</dbReference>
<name>A0AAD5XYP2_9FUNG</name>
<dbReference type="PANTHER" id="PTHR10535">
    <property type="entry name" value="DNA-DIRECTED RNA POLYMERASES I, II, AND III SUBUNIT RPABC1"/>
    <property type="match status" value="1"/>
</dbReference>
<comment type="subcellular location">
    <subcellularLocation>
        <location evidence="1">Nucleus</location>
    </subcellularLocation>
</comment>
<evidence type="ECO:0000313" key="9">
    <source>
        <dbReference type="Proteomes" id="UP001211065"/>
    </source>
</evidence>
<evidence type="ECO:0000256" key="4">
    <source>
        <dbReference type="ARBA" id="ARBA00023242"/>
    </source>
</evidence>
<dbReference type="SUPFAM" id="SSF53036">
    <property type="entry name" value="Eukaryotic RPB5 N-terminal domain"/>
    <property type="match status" value="1"/>
</dbReference>
<dbReference type="InterPro" id="IPR005571">
    <property type="entry name" value="RNA_pol_Rpb5_N"/>
</dbReference>
<proteinExistence type="inferred from homology"/>
<evidence type="ECO:0000256" key="2">
    <source>
        <dbReference type="ARBA" id="ARBA00020809"/>
    </source>
</evidence>
<dbReference type="InterPro" id="IPR036710">
    <property type="entry name" value="RNA_pol_Rpb5_N_sf"/>
</dbReference>
<organism evidence="8 9">
    <name type="scientific">Clydaea vesicula</name>
    <dbReference type="NCBI Taxonomy" id="447962"/>
    <lineage>
        <taxon>Eukaryota</taxon>
        <taxon>Fungi</taxon>
        <taxon>Fungi incertae sedis</taxon>
        <taxon>Chytridiomycota</taxon>
        <taxon>Chytridiomycota incertae sedis</taxon>
        <taxon>Chytridiomycetes</taxon>
        <taxon>Lobulomycetales</taxon>
        <taxon>Lobulomycetaceae</taxon>
        <taxon>Clydaea</taxon>
    </lineage>
</organism>
<dbReference type="InterPro" id="IPR014381">
    <property type="entry name" value="Arch_Rpo5/euc_Rpb5"/>
</dbReference>
<gene>
    <name evidence="8" type="ORF">HK099_003977</name>
</gene>
<feature type="domain" description="RNA polymerase subunit H/Rpb5 C-terminal" evidence="6">
    <location>
        <begin position="117"/>
        <end position="154"/>
    </location>
</feature>
<dbReference type="SUPFAM" id="SSF55287">
    <property type="entry name" value="RPB5-like RNA polymerase subunit"/>
    <property type="match status" value="1"/>
</dbReference>
<dbReference type="AlphaFoldDB" id="A0AAD5XYP2"/>
<dbReference type="Pfam" id="PF01191">
    <property type="entry name" value="RNA_pol_Rpb5_C"/>
    <property type="match status" value="1"/>
</dbReference>
<dbReference type="InterPro" id="IPR035913">
    <property type="entry name" value="RPB5-like_sf"/>
</dbReference>
<keyword evidence="3" id="KW-0804">Transcription</keyword>
<dbReference type="GO" id="GO:0006362">
    <property type="term" value="P:transcription elongation by RNA polymerase I"/>
    <property type="evidence" value="ECO:0007669"/>
    <property type="project" value="TreeGrafter"/>
</dbReference>
<evidence type="ECO:0000259" key="7">
    <source>
        <dbReference type="Pfam" id="PF03871"/>
    </source>
</evidence>
<dbReference type="GO" id="GO:0005665">
    <property type="term" value="C:RNA polymerase II, core complex"/>
    <property type="evidence" value="ECO:0007669"/>
    <property type="project" value="TreeGrafter"/>
</dbReference>
<dbReference type="GO" id="GO:0005736">
    <property type="term" value="C:RNA polymerase I complex"/>
    <property type="evidence" value="ECO:0007669"/>
    <property type="project" value="TreeGrafter"/>
</dbReference>
<protein>
    <recommendedName>
        <fullName evidence="2">DNA-directed RNA polymerases I, II, and III subunit RPABC1</fullName>
    </recommendedName>
</protein>
<dbReference type="GO" id="GO:0003899">
    <property type="term" value="F:DNA-directed RNA polymerase activity"/>
    <property type="evidence" value="ECO:0007669"/>
    <property type="project" value="InterPro"/>
</dbReference>
<evidence type="ECO:0000256" key="5">
    <source>
        <dbReference type="ARBA" id="ARBA00025765"/>
    </source>
</evidence>
<keyword evidence="9" id="KW-1185">Reference proteome</keyword>
<dbReference type="GO" id="GO:0005666">
    <property type="term" value="C:RNA polymerase III complex"/>
    <property type="evidence" value="ECO:0007669"/>
    <property type="project" value="TreeGrafter"/>
</dbReference>
<dbReference type="Proteomes" id="UP001211065">
    <property type="component" value="Unassembled WGS sequence"/>
</dbReference>
<sequence length="154" mass="17884">MDSLAEEDRDAIRLWRVYKTVHEMVHDRHYSVSQAEIDLSLEDFKYQYFRNNKVDRQAMTFLVQHNEDPSNQLLVFFTDSSESIGIKEVKKICEKMVQQSIMKGIVIYQKGLTPSANKDSQLPRIQPNDAVAKYYGLKRGQVVRIVRNSETAGK</sequence>
<comment type="similarity">
    <text evidence="5">Belongs to the archaeal Rpo5/eukaryotic RPB5 RNA polymerase subunit family.</text>
</comment>
<evidence type="ECO:0000313" key="8">
    <source>
        <dbReference type="EMBL" id="KAJ3226865.1"/>
    </source>
</evidence>
<dbReference type="Gene3D" id="3.40.1340.10">
    <property type="entry name" value="RNA polymerase, Rpb5, N-terminal domain"/>
    <property type="match status" value="1"/>
</dbReference>
<dbReference type="Pfam" id="PF03871">
    <property type="entry name" value="RNA_pol_Rpb5_N"/>
    <property type="match status" value="1"/>
</dbReference>
<keyword evidence="4" id="KW-0539">Nucleus</keyword>